<reference evidence="8" key="2">
    <citation type="submission" date="2023-05" db="EMBL/GenBank/DDBJ databases">
        <authorList>
            <consortium name="Lawrence Berkeley National Laboratory"/>
            <person name="Steindorff A."/>
            <person name="Hensen N."/>
            <person name="Bonometti L."/>
            <person name="Westerberg I."/>
            <person name="Brannstrom I.O."/>
            <person name="Guillou S."/>
            <person name="Cros-Aarteil S."/>
            <person name="Calhoun S."/>
            <person name="Haridas S."/>
            <person name="Kuo A."/>
            <person name="Mondo S."/>
            <person name="Pangilinan J."/>
            <person name="Riley R."/>
            <person name="Labutti K."/>
            <person name="Andreopoulos B."/>
            <person name="Lipzen A."/>
            <person name="Chen C."/>
            <person name="Yanf M."/>
            <person name="Daum C."/>
            <person name="Ng V."/>
            <person name="Clum A."/>
            <person name="Ohm R."/>
            <person name="Martin F."/>
            <person name="Silar P."/>
            <person name="Natvig D."/>
            <person name="Lalanne C."/>
            <person name="Gautier V."/>
            <person name="Ament-Velasquez S.L."/>
            <person name="Kruys A."/>
            <person name="Hutchinson M.I."/>
            <person name="Powell A.J."/>
            <person name="Barry K."/>
            <person name="Miller A.N."/>
            <person name="Grigoriev I.V."/>
            <person name="Debuchy R."/>
            <person name="Gladieux P."/>
            <person name="Thoren M.H."/>
            <person name="Johannesson H."/>
        </authorList>
    </citation>
    <scope>NUCLEOTIDE SEQUENCE</scope>
    <source>
        <strain evidence="8">CBS 141.50</strain>
    </source>
</reference>
<dbReference type="Pfam" id="PF14938">
    <property type="entry name" value="SNAP"/>
    <property type="match status" value="1"/>
</dbReference>
<evidence type="ECO:0000256" key="7">
    <source>
        <dbReference type="RuleBase" id="RU367013"/>
    </source>
</evidence>
<evidence type="ECO:0000313" key="9">
    <source>
        <dbReference type="Proteomes" id="UP001302676"/>
    </source>
</evidence>
<evidence type="ECO:0000256" key="1">
    <source>
        <dbReference type="ARBA" id="ARBA00004170"/>
    </source>
</evidence>
<evidence type="ECO:0000256" key="4">
    <source>
        <dbReference type="ARBA" id="ARBA00022892"/>
    </source>
</evidence>
<dbReference type="PANTHER" id="PTHR13768:SF8">
    <property type="entry name" value="ALPHA-SOLUBLE NSF ATTACHMENT PROTEIN"/>
    <property type="match status" value="1"/>
</dbReference>
<dbReference type="SUPFAM" id="SSF48452">
    <property type="entry name" value="TPR-like"/>
    <property type="match status" value="1"/>
</dbReference>
<dbReference type="GO" id="GO:0019905">
    <property type="term" value="F:syntaxin binding"/>
    <property type="evidence" value="ECO:0007669"/>
    <property type="project" value="TreeGrafter"/>
</dbReference>
<dbReference type="GO" id="GO:0005774">
    <property type="term" value="C:vacuolar membrane"/>
    <property type="evidence" value="ECO:0007669"/>
    <property type="project" value="TreeGrafter"/>
</dbReference>
<dbReference type="RefSeq" id="XP_062634637.1">
    <property type="nucleotide sequence ID" value="XM_062781654.1"/>
</dbReference>
<evidence type="ECO:0000256" key="5">
    <source>
        <dbReference type="ARBA" id="ARBA00022927"/>
    </source>
</evidence>
<protein>
    <submittedName>
        <fullName evidence="8">Soluble NSF attachment protein</fullName>
    </submittedName>
</protein>
<keyword evidence="9" id="KW-1185">Reference proteome</keyword>
<dbReference type="AlphaFoldDB" id="A0AAN6UYS7"/>
<sequence>MALDPRALEDKARKALQGASGGFSFFSNKEEKYQNAADLYVQAANAYRIERLSKEAGDCFKAAAEIHRNYLNEPDDAANQMIDAFKVYRKDYPEEAIKCIVSAIERYKQKGNFRRAASHLENAAELLEETHDTKRAIQFYSDAGTFYDDDNAKALGNKNWLKVADLSGLNGDYLTAMKLYEKVADASLDNHLMKYSIKDYWLKAGICALASGDIVTAKRNLETYQAKDPTFSGQRECRLLVDLVDALEQKDEVTFGDKLFEYNQMSPLDAWKMQLLVKVKNDLDEAANEFS</sequence>
<keyword evidence="4 7" id="KW-0931">ER-Golgi transport</keyword>
<dbReference type="Gene3D" id="1.25.40.10">
    <property type="entry name" value="Tetratricopeptide repeat domain"/>
    <property type="match status" value="1"/>
</dbReference>
<evidence type="ECO:0000256" key="6">
    <source>
        <dbReference type="ARBA" id="ARBA00023136"/>
    </source>
</evidence>
<keyword evidence="5 7" id="KW-0653">Protein transport</keyword>
<dbReference type="GO" id="GO:0005483">
    <property type="term" value="F:soluble NSF attachment protein activity"/>
    <property type="evidence" value="ECO:0007669"/>
    <property type="project" value="UniProtKB-ARBA"/>
</dbReference>
<dbReference type="InterPro" id="IPR000744">
    <property type="entry name" value="NSF_attach"/>
</dbReference>
<dbReference type="PANTHER" id="PTHR13768">
    <property type="entry name" value="SOLUBLE NSF ATTACHMENT PROTEIN SNAP"/>
    <property type="match status" value="1"/>
</dbReference>
<evidence type="ECO:0000313" key="8">
    <source>
        <dbReference type="EMBL" id="KAK4141266.1"/>
    </source>
</evidence>
<accession>A0AAN6UYS7</accession>
<dbReference type="GeneID" id="87818267"/>
<dbReference type="GO" id="GO:0035494">
    <property type="term" value="P:SNARE complex disassembly"/>
    <property type="evidence" value="ECO:0007669"/>
    <property type="project" value="TreeGrafter"/>
</dbReference>
<dbReference type="InterPro" id="IPR011990">
    <property type="entry name" value="TPR-like_helical_dom_sf"/>
</dbReference>
<dbReference type="CDD" id="cd15832">
    <property type="entry name" value="SNAP"/>
    <property type="match status" value="1"/>
</dbReference>
<dbReference type="FunFam" id="1.25.40.10:FF:000049">
    <property type="entry name" value="Alpha-soluble NSF attachment protein-like"/>
    <property type="match status" value="1"/>
</dbReference>
<dbReference type="EMBL" id="MU853614">
    <property type="protein sequence ID" value="KAK4141266.1"/>
    <property type="molecule type" value="Genomic_DNA"/>
</dbReference>
<reference evidence="8" key="1">
    <citation type="journal article" date="2023" name="Mol. Phylogenet. Evol.">
        <title>Genome-scale phylogeny and comparative genomics of the fungal order Sordariales.</title>
        <authorList>
            <person name="Hensen N."/>
            <person name="Bonometti L."/>
            <person name="Westerberg I."/>
            <person name="Brannstrom I.O."/>
            <person name="Guillou S."/>
            <person name="Cros-Aarteil S."/>
            <person name="Calhoun S."/>
            <person name="Haridas S."/>
            <person name="Kuo A."/>
            <person name="Mondo S."/>
            <person name="Pangilinan J."/>
            <person name="Riley R."/>
            <person name="LaButti K."/>
            <person name="Andreopoulos B."/>
            <person name="Lipzen A."/>
            <person name="Chen C."/>
            <person name="Yan M."/>
            <person name="Daum C."/>
            <person name="Ng V."/>
            <person name="Clum A."/>
            <person name="Steindorff A."/>
            <person name="Ohm R.A."/>
            <person name="Martin F."/>
            <person name="Silar P."/>
            <person name="Natvig D.O."/>
            <person name="Lalanne C."/>
            <person name="Gautier V."/>
            <person name="Ament-Velasquez S.L."/>
            <person name="Kruys A."/>
            <person name="Hutchinson M.I."/>
            <person name="Powell A.J."/>
            <person name="Barry K."/>
            <person name="Miller A.N."/>
            <person name="Grigoriev I.V."/>
            <person name="Debuchy R."/>
            <person name="Gladieux P."/>
            <person name="Hiltunen Thoren M."/>
            <person name="Johannesson H."/>
        </authorList>
    </citation>
    <scope>NUCLEOTIDE SEQUENCE</scope>
    <source>
        <strain evidence="8">CBS 141.50</strain>
    </source>
</reference>
<proteinExistence type="inferred from homology"/>
<keyword evidence="6 7" id="KW-0472">Membrane</keyword>
<keyword evidence="3 7" id="KW-0813">Transport</keyword>
<gene>
    <name evidence="8" type="ORF">C8A04DRAFT_31127</name>
</gene>
<comment type="caution">
    <text evidence="8">The sequence shown here is derived from an EMBL/GenBank/DDBJ whole genome shotgun (WGS) entry which is preliminary data.</text>
</comment>
<comment type="function">
    <text evidence="7">Required for vesicular transport between the endoplasmic reticulum and the Golgi apparatus.</text>
</comment>
<organism evidence="8 9">
    <name type="scientific">Dichotomopilus funicola</name>
    <dbReference type="NCBI Taxonomy" id="1934379"/>
    <lineage>
        <taxon>Eukaryota</taxon>
        <taxon>Fungi</taxon>
        <taxon>Dikarya</taxon>
        <taxon>Ascomycota</taxon>
        <taxon>Pezizomycotina</taxon>
        <taxon>Sordariomycetes</taxon>
        <taxon>Sordariomycetidae</taxon>
        <taxon>Sordariales</taxon>
        <taxon>Chaetomiaceae</taxon>
        <taxon>Dichotomopilus</taxon>
    </lineage>
</organism>
<evidence type="ECO:0000256" key="3">
    <source>
        <dbReference type="ARBA" id="ARBA00022448"/>
    </source>
</evidence>
<dbReference type="GO" id="GO:0031201">
    <property type="term" value="C:SNARE complex"/>
    <property type="evidence" value="ECO:0007669"/>
    <property type="project" value="TreeGrafter"/>
</dbReference>
<dbReference type="Proteomes" id="UP001302676">
    <property type="component" value="Unassembled WGS sequence"/>
</dbReference>
<comment type="similarity">
    <text evidence="2 7">Belongs to the SNAP family.</text>
</comment>
<name>A0AAN6UYS7_9PEZI</name>
<dbReference type="GO" id="GO:0006886">
    <property type="term" value="P:intracellular protein transport"/>
    <property type="evidence" value="ECO:0007669"/>
    <property type="project" value="UniProtKB-UniRule"/>
</dbReference>
<comment type="subcellular location">
    <subcellularLocation>
        <location evidence="1 7">Membrane</location>
        <topology evidence="1 7">Peripheral membrane protein</topology>
    </subcellularLocation>
</comment>
<dbReference type="PRINTS" id="PR00448">
    <property type="entry name" value="NSFATTACHMNT"/>
</dbReference>
<evidence type="ECO:0000256" key="2">
    <source>
        <dbReference type="ARBA" id="ARBA00010050"/>
    </source>
</evidence>